<protein>
    <submittedName>
        <fullName evidence="1">Membrane anchor subunit of succinate dehydrogenase, Sdh4</fullName>
    </submittedName>
</protein>
<proteinExistence type="predicted"/>
<organism evidence="1 2">
    <name type="scientific">Vermiconidia calcicola</name>
    <dbReference type="NCBI Taxonomy" id="1690605"/>
    <lineage>
        <taxon>Eukaryota</taxon>
        <taxon>Fungi</taxon>
        <taxon>Dikarya</taxon>
        <taxon>Ascomycota</taxon>
        <taxon>Pezizomycotina</taxon>
        <taxon>Dothideomycetes</taxon>
        <taxon>Dothideomycetidae</taxon>
        <taxon>Mycosphaerellales</taxon>
        <taxon>Extremaceae</taxon>
        <taxon>Vermiconidia</taxon>
    </lineage>
</organism>
<dbReference type="EMBL" id="JAUTXU010000084">
    <property type="protein sequence ID" value="KAK3710425.1"/>
    <property type="molecule type" value="Genomic_DNA"/>
</dbReference>
<name>A0ACC3N6W4_9PEZI</name>
<accession>A0ACC3N6W4</accession>
<evidence type="ECO:0000313" key="1">
    <source>
        <dbReference type="EMBL" id="KAK3710425.1"/>
    </source>
</evidence>
<reference evidence="1" key="1">
    <citation type="submission" date="2023-07" db="EMBL/GenBank/DDBJ databases">
        <title>Black Yeasts Isolated from many extreme environments.</title>
        <authorList>
            <person name="Coleine C."/>
            <person name="Stajich J.E."/>
            <person name="Selbmann L."/>
        </authorList>
    </citation>
    <scope>NUCLEOTIDE SEQUENCE</scope>
    <source>
        <strain evidence="1">CCFEE 5714</strain>
    </source>
</reference>
<sequence>MTLAPFAAGSLNPLMDGVLVSLLLMHSHIGFDSIITDYAPSWRVPMSRKLLNWARNLALVLVGWGWYEFETNDVGLTEGVKRLWHA</sequence>
<keyword evidence="2" id="KW-1185">Reference proteome</keyword>
<comment type="caution">
    <text evidence="1">The sequence shown here is derived from an EMBL/GenBank/DDBJ whole genome shotgun (WGS) entry which is preliminary data.</text>
</comment>
<dbReference type="Proteomes" id="UP001281147">
    <property type="component" value="Unassembled WGS sequence"/>
</dbReference>
<gene>
    <name evidence="1" type="primary">SDH4_2</name>
    <name evidence="1" type="ORF">LTR37_010268</name>
</gene>
<evidence type="ECO:0000313" key="2">
    <source>
        <dbReference type="Proteomes" id="UP001281147"/>
    </source>
</evidence>